<protein>
    <recommendedName>
        <fullName evidence="3">Galactinol synthase</fullName>
    </recommendedName>
</protein>
<dbReference type="InterPro" id="IPR002495">
    <property type="entry name" value="Glyco_trans_8"/>
</dbReference>
<dbReference type="GeneID" id="87953033"/>
<dbReference type="SUPFAM" id="SSF53448">
    <property type="entry name" value="Nucleotide-diphospho-sugar transferases"/>
    <property type="match status" value="1"/>
</dbReference>
<dbReference type="InterPro" id="IPR029044">
    <property type="entry name" value="Nucleotide-diphossugar_trans"/>
</dbReference>
<dbReference type="InterPro" id="IPR050587">
    <property type="entry name" value="GNT1/Glycosyltrans_8"/>
</dbReference>
<dbReference type="Gene3D" id="3.90.550.10">
    <property type="entry name" value="Spore Coat Polysaccharide Biosynthesis Protein SpsA, Chain A"/>
    <property type="match status" value="1"/>
</dbReference>
<name>A0ABZ1CQT0_9TREE</name>
<keyword evidence="2" id="KW-1185">Reference proteome</keyword>
<evidence type="ECO:0008006" key="3">
    <source>
        <dbReference type="Google" id="ProtNLM"/>
    </source>
</evidence>
<organism evidence="1 2">
    <name type="scientific">Kwoniella shivajii</name>
    <dbReference type="NCBI Taxonomy" id="564305"/>
    <lineage>
        <taxon>Eukaryota</taxon>
        <taxon>Fungi</taxon>
        <taxon>Dikarya</taxon>
        <taxon>Basidiomycota</taxon>
        <taxon>Agaricomycotina</taxon>
        <taxon>Tremellomycetes</taxon>
        <taxon>Tremellales</taxon>
        <taxon>Cryptococcaceae</taxon>
        <taxon>Kwoniella</taxon>
    </lineage>
</organism>
<dbReference type="PANTHER" id="PTHR11183">
    <property type="entry name" value="GLYCOGENIN SUBFAMILY MEMBER"/>
    <property type="match status" value="1"/>
</dbReference>
<proteinExistence type="predicted"/>
<evidence type="ECO:0000313" key="1">
    <source>
        <dbReference type="EMBL" id="WRT63975.1"/>
    </source>
</evidence>
<dbReference type="RefSeq" id="XP_062788715.1">
    <property type="nucleotide sequence ID" value="XM_062932664.1"/>
</dbReference>
<sequence>MAIEIDEVPIEGKAWITLITNPSYIPGLLVLQRTLSSVSAYPLVVMTTPGLSNSSREIIRSFAIPVIEVPHLSPSEGRHGGFDPSFARFNDAWTKLQVFGLTQFEKLILIDSDMIFLRGMDELFEYELPGEDWIAASPACVCNPFKISHYPKDWIPSNCSLSVQNPYSTLDSPPIPPSESTRTSHLLNSGLVVFHPSQDKMDKLIHHLNTSPSIPDLKFPDQEVMADVFRGKWKPLPWWCNALKTERAVHKNIWKDEEVRLIHYILDKPWNHRPTCLAPHESTHIQLPPTPITPTSSSMTKIARRPLPDGLLEAVKSTPSQKSLTDYDDVHAWWWIAYEDLLDEWKRENKQSWREIDAYVKR</sequence>
<dbReference type="CDD" id="cd02537">
    <property type="entry name" value="GT8_Glycogenin"/>
    <property type="match status" value="1"/>
</dbReference>
<gene>
    <name evidence="1" type="ORF">IL334_000902</name>
</gene>
<dbReference type="Proteomes" id="UP001329825">
    <property type="component" value="Chromosome 1"/>
</dbReference>
<dbReference type="EMBL" id="CP141881">
    <property type="protein sequence ID" value="WRT63975.1"/>
    <property type="molecule type" value="Genomic_DNA"/>
</dbReference>
<reference evidence="1 2" key="1">
    <citation type="submission" date="2024-01" db="EMBL/GenBank/DDBJ databases">
        <title>Comparative genomics of Cryptococcus and Kwoniella reveals pathogenesis evolution and contrasting modes of karyotype evolution via chromosome fusion or intercentromeric recombination.</title>
        <authorList>
            <person name="Coelho M.A."/>
            <person name="David-Palma M."/>
            <person name="Shea T."/>
            <person name="Bowers K."/>
            <person name="McGinley-Smith S."/>
            <person name="Mohammad A.W."/>
            <person name="Gnirke A."/>
            <person name="Yurkov A.M."/>
            <person name="Nowrousian M."/>
            <person name="Sun S."/>
            <person name="Cuomo C.A."/>
            <person name="Heitman J."/>
        </authorList>
    </citation>
    <scope>NUCLEOTIDE SEQUENCE [LARGE SCALE GENOMIC DNA]</scope>
    <source>
        <strain evidence="1">CBS 11374</strain>
    </source>
</reference>
<accession>A0ABZ1CQT0</accession>
<evidence type="ECO:0000313" key="2">
    <source>
        <dbReference type="Proteomes" id="UP001329825"/>
    </source>
</evidence>
<dbReference type="Pfam" id="PF01501">
    <property type="entry name" value="Glyco_transf_8"/>
    <property type="match status" value="1"/>
</dbReference>